<dbReference type="EMBL" id="JAPZBU010000006">
    <property type="protein sequence ID" value="KAJ5398164.1"/>
    <property type="molecule type" value="Genomic_DNA"/>
</dbReference>
<accession>A0A9X0BAX5</accession>
<comment type="caution">
    <text evidence="1">The sequence shown here is derived from an EMBL/GenBank/DDBJ whole genome shotgun (WGS) entry which is preliminary data.</text>
</comment>
<dbReference type="GeneID" id="81369894"/>
<dbReference type="InterPro" id="IPR008928">
    <property type="entry name" value="6-hairpin_glycosidase_sf"/>
</dbReference>
<proteinExistence type="predicted"/>
<dbReference type="GO" id="GO:0003824">
    <property type="term" value="F:catalytic activity"/>
    <property type="evidence" value="ECO:0007669"/>
    <property type="project" value="UniProtKB-ARBA"/>
</dbReference>
<gene>
    <name evidence="1" type="ORF">N7509_006277</name>
</gene>
<evidence type="ECO:0000313" key="1">
    <source>
        <dbReference type="EMBL" id="KAJ5398164.1"/>
    </source>
</evidence>
<dbReference type="Proteomes" id="UP001147747">
    <property type="component" value="Unassembled WGS sequence"/>
</dbReference>
<dbReference type="Gene3D" id="1.50.10.10">
    <property type="match status" value="1"/>
</dbReference>
<dbReference type="SUPFAM" id="SSF48208">
    <property type="entry name" value="Six-hairpin glycosidases"/>
    <property type="match status" value="1"/>
</dbReference>
<dbReference type="GO" id="GO:0005975">
    <property type="term" value="P:carbohydrate metabolic process"/>
    <property type="evidence" value="ECO:0007669"/>
    <property type="project" value="InterPro"/>
</dbReference>
<name>A0A9X0BAX5_9EURO</name>
<evidence type="ECO:0008006" key="3">
    <source>
        <dbReference type="Google" id="ProtNLM"/>
    </source>
</evidence>
<dbReference type="OrthoDB" id="3534988at2759"/>
<dbReference type="AlphaFoldDB" id="A0A9X0BAX5"/>
<organism evidence="1 2">
    <name type="scientific">Penicillium cosmopolitanum</name>
    <dbReference type="NCBI Taxonomy" id="1131564"/>
    <lineage>
        <taxon>Eukaryota</taxon>
        <taxon>Fungi</taxon>
        <taxon>Dikarya</taxon>
        <taxon>Ascomycota</taxon>
        <taxon>Pezizomycotina</taxon>
        <taxon>Eurotiomycetes</taxon>
        <taxon>Eurotiomycetidae</taxon>
        <taxon>Eurotiales</taxon>
        <taxon>Aspergillaceae</taxon>
        <taxon>Penicillium</taxon>
    </lineage>
</organism>
<dbReference type="InterPro" id="IPR012341">
    <property type="entry name" value="6hp_glycosidase-like_sf"/>
</dbReference>
<evidence type="ECO:0000313" key="2">
    <source>
        <dbReference type="Proteomes" id="UP001147747"/>
    </source>
</evidence>
<sequence length="595" mass="66975">MPNPAEPNISNWLIQNPQRLNLAKIGLSFFDDGVTEEHLSHKSQYLDLWEGTILSRFRYNKSDVSVQVWCHPDQAVIGIEIKSDLISSGELGVFLDFPYSDTNKFDAPYVGVWNDTSNHEVTIDTAQNTASFKHTIDRNVNRVKTTWNTAGSFSAPLKGSNKFVLRPSGTNTLHFVADFSLTDNTRKTLPKYQTIVAASKKWWADYWISGAFIDLSETQKASARELQRRIILSQYLVAVNEASYHPPQGLVNNGWYGKFHLEMFLWHSLQFARWGHLDLLSRSAPSTYQQFLQSSIDRASAQGYEGARWGKMTDDTGRSAPGEINALLIWQQPHVMHFAEYFYRESPHRKTLEDWDEVITASADFMASYAWWNETTKVYDLGPPMYPVSENTNPNATLNPAFELAYWRFGLEIACKWKERQGLSAPKGWSTVRDNLAPLPIIDGAYAVYEGIPDMWKNGSTTLQDHPAMAGIYGLLPPPSDDALFNLTIMQHTAELIKDKWDLDDSYGWDFSMLAMNSLRLGDVDQAIAYLLDPLFAFDDAGYPEGGSRVPTPYMPNAGGLLLAAAMMAGGWDGDEGPHFPSDWTVKVEGFTPSV</sequence>
<protein>
    <recommendedName>
        <fullName evidence="3">Six-hairpin glycosidase-like protein</fullName>
    </recommendedName>
</protein>
<reference evidence="1" key="2">
    <citation type="journal article" date="2023" name="IMA Fungus">
        <title>Comparative genomic study of the Penicillium genus elucidates a diverse pangenome and 15 lateral gene transfer events.</title>
        <authorList>
            <person name="Petersen C."/>
            <person name="Sorensen T."/>
            <person name="Nielsen M.R."/>
            <person name="Sondergaard T.E."/>
            <person name="Sorensen J.L."/>
            <person name="Fitzpatrick D.A."/>
            <person name="Frisvad J.C."/>
            <person name="Nielsen K.L."/>
        </authorList>
    </citation>
    <scope>NUCLEOTIDE SEQUENCE</scope>
    <source>
        <strain evidence="1">IBT 29677</strain>
    </source>
</reference>
<keyword evidence="2" id="KW-1185">Reference proteome</keyword>
<reference evidence="1" key="1">
    <citation type="submission" date="2022-12" db="EMBL/GenBank/DDBJ databases">
        <authorList>
            <person name="Petersen C."/>
        </authorList>
    </citation>
    <scope>NUCLEOTIDE SEQUENCE</scope>
    <source>
        <strain evidence="1">IBT 29677</strain>
    </source>
</reference>
<dbReference type="RefSeq" id="XP_056490216.1">
    <property type="nucleotide sequence ID" value="XM_056630914.1"/>
</dbReference>